<dbReference type="AlphaFoldDB" id="A0A0G4K268"/>
<dbReference type="InterPro" id="IPR015421">
    <property type="entry name" value="PyrdxlP-dep_Trfase_major"/>
</dbReference>
<keyword evidence="3 7" id="KW-0808">Transferase</keyword>
<dbReference type="RefSeq" id="WP_048639411.1">
    <property type="nucleotide sequence ID" value="NZ_CGIG01000001.1"/>
</dbReference>
<dbReference type="PANTHER" id="PTHR43643">
    <property type="entry name" value="HISTIDINOL-PHOSPHATE AMINOTRANSFERASE 2"/>
    <property type="match status" value="1"/>
</dbReference>
<feature type="domain" description="Aminotransferase class I/classII large" evidence="6">
    <location>
        <begin position="52"/>
        <end position="374"/>
    </location>
</feature>
<dbReference type="GO" id="GO:0004400">
    <property type="term" value="F:histidinol-phosphate transaminase activity"/>
    <property type="evidence" value="ECO:0007669"/>
    <property type="project" value="UniProtKB-EC"/>
</dbReference>
<comment type="similarity">
    <text evidence="1">Belongs to the class-II pyridoxal-phosphate-dependent aminotransferase family. Histidinol-phosphate aminotransferase subfamily.</text>
</comment>
<name>A0A0G4K268_9GAMM</name>
<evidence type="ECO:0000256" key="4">
    <source>
        <dbReference type="ARBA" id="ARBA00022898"/>
    </source>
</evidence>
<evidence type="ECO:0000256" key="2">
    <source>
        <dbReference type="ARBA" id="ARBA00022576"/>
    </source>
</evidence>
<dbReference type="Proteomes" id="UP000044377">
    <property type="component" value="Unassembled WGS sequence"/>
</dbReference>
<evidence type="ECO:0000256" key="3">
    <source>
        <dbReference type="ARBA" id="ARBA00022679"/>
    </source>
</evidence>
<dbReference type="Gene3D" id="3.90.1150.10">
    <property type="entry name" value="Aspartate Aminotransferase, domain 1"/>
    <property type="match status" value="1"/>
</dbReference>
<dbReference type="PANTHER" id="PTHR43643:SF3">
    <property type="entry name" value="HISTIDINOL-PHOSPHATE AMINOTRANSFERASE"/>
    <property type="match status" value="1"/>
</dbReference>
<evidence type="ECO:0000259" key="6">
    <source>
        <dbReference type="Pfam" id="PF00155"/>
    </source>
</evidence>
<dbReference type="Gene3D" id="3.40.640.10">
    <property type="entry name" value="Type I PLP-dependent aspartate aminotransferase-like (Major domain)"/>
    <property type="match status" value="1"/>
</dbReference>
<accession>A0A0G4K268</accession>
<organism evidence="7 8">
    <name type="scientific">Brenneria goodwinii</name>
    <dbReference type="NCBI Taxonomy" id="1109412"/>
    <lineage>
        <taxon>Bacteria</taxon>
        <taxon>Pseudomonadati</taxon>
        <taxon>Pseudomonadota</taxon>
        <taxon>Gammaproteobacteria</taxon>
        <taxon>Enterobacterales</taxon>
        <taxon>Pectobacteriaceae</taxon>
        <taxon>Brenneria</taxon>
    </lineage>
</organism>
<dbReference type="InterPro" id="IPR015422">
    <property type="entry name" value="PyrdxlP-dep_Trfase_small"/>
</dbReference>
<dbReference type="GO" id="GO:0030170">
    <property type="term" value="F:pyridoxal phosphate binding"/>
    <property type="evidence" value="ECO:0007669"/>
    <property type="project" value="InterPro"/>
</dbReference>
<sequence length="388" mass="42964">MSDIKNINRQRRDLFKYSSAILGGLALSGLSKTALASSIGGAASTDNSTSELIRINYNENPLGMSPKAQEAARQAIAKANRYPYHQQGLLRDKIAGMHSVDKSNVLVLQGSCEGIRSCFEAMGTPKTQLVIPALTYEGGPKYAKVMGMNIVRVPMLPGWKFDIAGMKKAVDKYAGPSIVYIVNPNNPTATITPADLIEPWIKSKPQETLFLVDEAYAEFVNDDKFRSVDGLIREGYDNIVLLKTFSKIFAMAGMRVGYALGNADILKKMADYNTSESLNYCAIEAASASLDDKEFINYSKKTIDTSRQILISALKSLNLEYLPSEANFLFHRIGVPLDSYQTRMKEHGVLIGRAFPPATDWCRISMGTPEEMSKFTQLMFDFKKQGWL</sequence>
<keyword evidence="5" id="KW-0732">Signal</keyword>
<dbReference type="EC" id="2.6.1.9" evidence="7"/>
<feature type="signal peptide" evidence="5">
    <location>
        <begin position="1"/>
        <end position="36"/>
    </location>
</feature>
<dbReference type="STRING" id="1109412.BN1221_04794c"/>
<dbReference type="InterPro" id="IPR015424">
    <property type="entry name" value="PyrdxlP-dep_Trfase"/>
</dbReference>
<evidence type="ECO:0000256" key="5">
    <source>
        <dbReference type="SAM" id="SignalP"/>
    </source>
</evidence>
<feature type="chain" id="PRO_5005194619" evidence="5">
    <location>
        <begin position="37"/>
        <end position="388"/>
    </location>
</feature>
<keyword evidence="2 7" id="KW-0032">Aminotransferase</keyword>
<proteinExistence type="inferred from homology"/>
<reference evidence="8" key="1">
    <citation type="submission" date="2015-01" db="EMBL/GenBank/DDBJ databases">
        <authorList>
            <person name="Paterson Steve"/>
        </authorList>
    </citation>
    <scope>NUCLEOTIDE SEQUENCE [LARGE SCALE GENOMIC DNA]</scope>
    <source>
        <strain evidence="8">OBR1</strain>
    </source>
</reference>
<gene>
    <name evidence="7" type="ORF">BN1221_04794c</name>
</gene>
<evidence type="ECO:0000313" key="7">
    <source>
        <dbReference type="EMBL" id="CPR21273.1"/>
    </source>
</evidence>
<evidence type="ECO:0000313" key="8">
    <source>
        <dbReference type="Proteomes" id="UP000044377"/>
    </source>
</evidence>
<protein>
    <submittedName>
        <fullName evidence="7">Histidinol-phosphate aminotransferase</fullName>
        <ecNumber evidence="7">2.6.1.9</ecNumber>
    </submittedName>
</protein>
<dbReference type="SUPFAM" id="SSF53383">
    <property type="entry name" value="PLP-dependent transferases"/>
    <property type="match status" value="1"/>
</dbReference>
<dbReference type="InterPro" id="IPR006311">
    <property type="entry name" value="TAT_signal"/>
</dbReference>
<dbReference type="InterPro" id="IPR050106">
    <property type="entry name" value="HistidinolP_aminotransfase"/>
</dbReference>
<dbReference type="InterPro" id="IPR004839">
    <property type="entry name" value="Aminotransferase_I/II_large"/>
</dbReference>
<dbReference type="CDD" id="cd00609">
    <property type="entry name" value="AAT_like"/>
    <property type="match status" value="1"/>
</dbReference>
<keyword evidence="4" id="KW-0663">Pyridoxal phosphate</keyword>
<evidence type="ECO:0000256" key="1">
    <source>
        <dbReference type="ARBA" id="ARBA00007970"/>
    </source>
</evidence>
<dbReference type="PROSITE" id="PS51318">
    <property type="entry name" value="TAT"/>
    <property type="match status" value="1"/>
</dbReference>
<dbReference type="OrthoDB" id="9813612at2"/>
<keyword evidence="8" id="KW-1185">Reference proteome</keyword>
<dbReference type="Pfam" id="PF00155">
    <property type="entry name" value="Aminotran_1_2"/>
    <property type="match status" value="1"/>
</dbReference>
<dbReference type="EMBL" id="CGIG01000001">
    <property type="protein sequence ID" value="CPR21273.1"/>
    <property type="molecule type" value="Genomic_DNA"/>
</dbReference>